<sequence>MMSGNDILFTTIHVITDWPISDHMNWDLTQRSCTAIWAPIVVLRERPLASLCALPGSAQHCDPVPAVSSGLSETPIVGRDLCMR</sequence>
<feature type="non-terminal residue" evidence="1">
    <location>
        <position position="84"/>
    </location>
</feature>
<proteinExistence type="predicted"/>
<evidence type="ECO:0000313" key="2">
    <source>
        <dbReference type="Proteomes" id="UP001162483"/>
    </source>
</evidence>
<organism evidence="1 2">
    <name type="scientific">Staurois parvus</name>
    <dbReference type="NCBI Taxonomy" id="386267"/>
    <lineage>
        <taxon>Eukaryota</taxon>
        <taxon>Metazoa</taxon>
        <taxon>Chordata</taxon>
        <taxon>Craniata</taxon>
        <taxon>Vertebrata</taxon>
        <taxon>Euteleostomi</taxon>
        <taxon>Amphibia</taxon>
        <taxon>Batrachia</taxon>
        <taxon>Anura</taxon>
        <taxon>Neobatrachia</taxon>
        <taxon>Ranoidea</taxon>
        <taxon>Ranidae</taxon>
        <taxon>Staurois</taxon>
    </lineage>
</organism>
<protein>
    <submittedName>
        <fullName evidence="1">Uncharacterized protein</fullName>
    </submittedName>
</protein>
<dbReference type="Proteomes" id="UP001162483">
    <property type="component" value="Unassembled WGS sequence"/>
</dbReference>
<accession>A0ABN9EEI9</accession>
<comment type="caution">
    <text evidence="1">The sequence shown here is derived from an EMBL/GenBank/DDBJ whole genome shotgun (WGS) entry which is preliminary data.</text>
</comment>
<keyword evidence="2" id="KW-1185">Reference proteome</keyword>
<name>A0ABN9EEI9_9NEOB</name>
<gene>
    <name evidence="1" type="ORF">SPARVUS_LOCUS9781806</name>
</gene>
<reference evidence="1" key="1">
    <citation type="submission" date="2023-05" db="EMBL/GenBank/DDBJ databases">
        <authorList>
            <person name="Stuckert A."/>
        </authorList>
    </citation>
    <scope>NUCLEOTIDE SEQUENCE</scope>
</reference>
<evidence type="ECO:0000313" key="1">
    <source>
        <dbReference type="EMBL" id="CAI9583300.1"/>
    </source>
</evidence>
<dbReference type="EMBL" id="CATNWA010015427">
    <property type="protein sequence ID" value="CAI9583300.1"/>
    <property type="molecule type" value="Genomic_DNA"/>
</dbReference>